<dbReference type="Gene3D" id="2.60.120.10">
    <property type="entry name" value="Jelly Rolls"/>
    <property type="match status" value="1"/>
</dbReference>
<dbReference type="GO" id="GO:0003700">
    <property type="term" value="F:DNA-binding transcription factor activity"/>
    <property type="evidence" value="ECO:0007669"/>
    <property type="project" value="TreeGrafter"/>
</dbReference>
<reference evidence="3" key="2">
    <citation type="journal article" date="2021" name="PeerJ">
        <title>Extensive microbial diversity within the chicken gut microbiome revealed by metagenomics and culture.</title>
        <authorList>
            <person name="Gilroy R."/>
            <person name="Ravi A."/>
            <person name="Getino M."/>
            <person name="Pursley I."/>
            <person name="Horton D.L."/>
            <person name="Alikhan N.F."/>
            <person name="Baker D."/>
            <person name="Gharbi K."/>
            <person name="Hall N."/>
            <person name="Watson M."/>
            <person name="Adriaenssens E.M."/>
            <person name="Foster-Nyarko E."/>
            <person name="Jarju S."/>
            <person name="Secka A."/>
            <person name="Antonio M."/>
            <person name="Oren A."/>
            <person name="Chaudhuri R.R."/>
            <person name="La Ragione R."/>
            <person name="Hildebrand F."/>
            <person name="Pallen M.J."/>
        </authorList>
    </citation>
    <scope>NUCLEOTIDE SEQUENCE</scope>
    <source>
        <strain evidence="3">CHK195-4489</strain>
    </source>
</reference>
<dbReference type="InterPro" id="IPR001387">
    <property type="entry name" value="Cro/C1-type_HTH"/>
</dbReference>
<dbReference type="Gene3D" id="1.10.260.40">
    <property type="entry name" value="lambda repressor-like DNA-binding domains"/>
    <property type="match status" value="1"/>
</dbReference>
<gene>
    <name evidence="3" type="ORF">IAD50_07425</name>
</gene>
<dbReference type="InterPro" id="IPR013096">
    <property type="entry name" value="Cupin_2"/>
</dbReference>
<dbReference type="InterPro" id="IPR014710">
    <property type="entry name" value="RmlC-like_jellyroll"/>
</dbReference>
<protein>
    <submittedName>
        <fullName evidence="3">Cupin domain-containing protein</fullName>
    </submittedName>
</protein>
<comment type="caution">
    <text evidence="3">The sequence shown here is derived from an EMBL/GenBank/DDBJ whole genome shotgun (WGS) entry which is preliminary data.</text>
</comment>
<evidence type="ECO:0000256" key="1">
    <source>
        <dbReference type="ARBA" id="ARBA00023125"/>
    </source>
</evidence>
<feature type="domain" description="HTH cro/C1-type" evidence="2">
    <location>
        <begin position="14"/>
        <end position="68"/>
    </location>
</feature>
<dbReference type="CDD" id="cd02209">
    <property type="entry name" value="cupin_XRE_C"/>
    <property type="match status" value="1"/>
</dbReference>
<reference evidence="3" key="1">
    <citation type="submission" date="2020-10" db="EMBL/GenBank/DDBJ databases">
        <authorList>
            <person name="Gilroy R."/>
        </authorList>
    </citation>
    <scope>NUCLEOTIDE SEQUENCE</scope>
    <source>
        <strain evidence="3">CHK195-4489</strain>
    </source>
</reference>
<keyword evidence="1" id="KW-0238">DNA-binding</keyword>
<proteinExistence type="predicted"/>
<name>A0A9D1IA94_9CLOT</name>
<dbReference type="EMBL" id="DVMM01000158">
    <property type="protein sequence ID" value="HIU30108.1"/>
    <property type="molecule type" value="Genomic_DNA"/>
</dbReference>
<evidence type="ECO:0000313" key="3">
    <source>
        <dbReference type="EMBL" id="HIU30108.1"/>
    </source>
</evidence>
<dbReference type="Pfam" id="PF07883">
    <property type="entry name" value="Cupin_2"/>
    <property type="match status" value="1"/>
</dbReference>
<dbReference type="PANTHER" id="PTHR46797:SF19">
    <property type="entry name" value="BLL2473 PROTEIN"/>
    <property type="match status" value="1"/>
</dbReference>
<sequence length="187" mass="20819">MEHSSKIQEIASRVRELREVSELSAETVAERLGISLETYLSYESAEADFPVSVLYELAALLRVDLTELLTGVPPRLANCSLVRRGEGIAVDRYVGYDFESIAYKFIGRKIEPMIVTVAAKTETEPPALVSHTGQEFNYVLEGRVKVIFGKREFLLNEGDCFYFDPVTPHAQTAVGGKDAKFLTVILL</sequence>
<evidence type="ECO:0000259" key="2">
    <source>
        <dbReference type="PROSITE" id="PS50943"/>
    </source>
</evidence>
<dbReference type="AlphaFoldDB" id="A0A9D1IA94"/>
<accession>A0A9D1IA94</accession>
<dbReference type="InterPro" id="IPR011051">
    <property type="entry name" value="RmlC_Cupin_sf"/>
</dbReference>
<dbReference type="InterPro" id="IPR050807">
    <property type="entry name" value="TransReg_Diox_bact_type"/>
</dbReference>
<dbReference type="Pfam" id="PF13560">
    <property type="entry name" value="HTH_31"/>
    <property type="match status" value="1"/>
</dbReference>
<dbReference type="SMART" id="SM00530">
    <property type="entry name" value="HTH_XRE"/>
    <property type="match status" value="1"/>
</dbReference>
<dbReference type="PROSITE" id="PS50943">
    <property type="entry name" value="HTH_CROC1"/>
    <property type="match status" value="1"/>
</dbReference>
<dbReference type="SUPFAM" id="SSF47413">
    <property type="entry name" value="lambda repressor-like DNA-binding domains"/>
    <property type="match status" value="1"/>
</dbReference>
<dbReference type="Proteomes" id="UP000824089">
    <property type="component" value="Unassembled WGS sequence"/>
</dbReference>
<dbReference type="CDD" id="cd00093">
    <property type="entry name" value="HTH_XRE"/>
    <property type="match status" value="1"/>
</dbReference>
<evidence type="ECO:0000313" key="4">
    <source>
        <dbReference type="Proteomes" id="UP000824089"/>
    </source>
</evidence>
<dbReference type="GO" id="GO:0003677">
    <property type="term" value="F:DNA binding"/>
    <property type="evidence" value="ECO:0007669"/>
    <property type="project" value="UniProtKB-KW"/>
</dbReference>
<dbReference type="GO" id="GO:0005829">
    <property type="term" value="C:cytosol"/>
    <property type="evidence" value="ECO:0007669"/>
    <property type="project" value="TreeGrafter"/>
</dbReference>
<organism evidence="3 4">
    <name type="scientific">Candidatus Egerieisoma faecipullorum</name>
    <dbReference type="NCBI Taxonomy" id="2840963"/>
    <lineage>
        <taxon>Bacteria</taxon>
        <taxon>Bacillati</taxon>
        <taxon>Bacillota</taxon>
        <taxon>Clostridia</taxon>
        <taxon>Eubacteriales</taxon>
        <taxon>Clostridiaceae</taxon>
        <taxon>Clostridiaceae incertae sedis</taxon>
        <taxon>Candidatus Egerieisoma</taxon>
    </lineage>
</organism>
<dbReference type="PANTHER" id="PTHR46797">
    <property type="entry name" value="HTH-TYPE TRANSCRIPTIONAL REGULATOR"/>
    <property type="match status" value="1"/>
</dbReference>
<dbReference type="SUPFAM" id="SSF51182">
    <property type="entry name" value="RmlC-like cupins"/>
    <property type="match status" value="1"/>
</dbReference>
<dbReference type="InterPro" id="IPR010982">
    <property type="entry name" value="Lambda_DNA-bd_dom_sf"/>
</dbReference>